<evidence type="ECO:0000313" key="2">
    <source>
        <dbReference type="EMBL" id="RNF08042.1"/>
    </source>
</evidence>
<dbReference type="OrthoDB" id="240674at2759"/>
<comment type="caution">
    <text evidence="2">The sequence shown here is derived from an EMBL/GenBank/DDBJ whole genome shotgun (WGS) entry which is preliminary data.</text>
</comment>
<dbReference type="Proteomes" id="UP000284403">
    <property type="component" value="Unassembled WGS sequence"/>
</dbReference>
<protein>
    <submittedName>
        <fullName evidence="2">Uncharacterized protein</fullName>
    </submittedName>
</protein>
<evidence type="ECO:0000256" key="1">
    <source>
        <dbReference type="SAM" id="MobiDB-lite"/>
    </source>
</evidence>
<organism evidence="2 3">
    <name type="scientific">Trypanosoma conorhini</name>
    <dbReference type="NCBI Taxonomy" id="83891"/>
    <lineage>
        <taxon>Eukaryota</taxon>
        <taxon>Discoba</taxon>
        <taxon>Euglenozoa</taxon>
        <taxon>Kinetoplastea</taxon>
        <taxon>Metakinetoplastina</taxon>
        <taxon>Trypanosomatida</taxon>
        <taxon>Trypanosomatidae</taxon>
        <taxon>Trypanosoma</taxon>
    </lineage>
</organism>
<name>A0A422NRC4_9TRYP</name>
<feature type="compositionally biased region" description="Polar residues" evidence="1">
    <location>
        <begin position="53"/>
        <end position="67"/>
    </location>
</feature>
<keyword evidence="3" id="KW-1185">Reference proteome</keyword>
<dbReference type="RefSeq" id="XP_029225764.1">
    <property type="nucleotide sequence ID" value="XM_029374117.1"/>
</dbReference>
<reference evidence="2 3" key="1">
    <citation type="journal article" date="2018" name="BMC Genomics">
        <title>Genomic comparison of Trypanosoma conorhini and Trypanosoma rangeli to Trypanosoma cruzi strains of high and low virulence.</title>
        <authorList>
            <person name="Bradwell K.R."/>
            <person name="Koparde V.N."/>
            <person name="Matveyev A.V."/>
            <person name="Serrano M.G."/>
            <person name="Alves J.M."/>
            <person name="Parikh H."/>
            <person name="Huang B."/>
            <person name="Lee V."/>
            <person name="Espinosa-Alvarez O."/>
            <person name="Ortiz P.A."/>
            <person name="Costa-Martins A.G."/>
            <person name="Teixeira M.M."/>
            <person name="Buck G.A."/>
        </authorList>
    </citation>
    <scope>NUCLEOTIDE SEQUENCE [LARGE SCALE GENOMIC DNA]</scope>
    <source>
        <strain evidence="2 3">025E</strain>
    </source>
</reference>
<feature type="compositionally biased region" description="Low complexity" evidence="1">
    <location>
        <begin position="68"/>
        <end position="77"/>
    </location>
</feature>
<evidence type="ECO:0000313" key="3">
    <source>
        <dbReference type="Proteomes" id="UP000284403"/>
    </source>
</evidence>
<proteinExistence type="predicted"/>
<dbReference type="EMBL" id="MKKU01000548">
    <property type="protein sequence ID" value="RNF08042.1"/>
    <property type="molecule type" value="Genomic_DNA"/>
</dbReference>
<accession>A0A422NRC4</accession>
<feature type="region of interest" description="Disordered" evidence="1">
    <location>
        <begin position="52"/>
        <end position="78"/>
    </location>
</feature>
<sequence>MALSAEQAVRSPFVFVEQLHEGRPYESITFPDAFEVLPNSWQYNNAVGAASGATPSMPSGASSPPHNSSACGSSPSSDGQRLLVLRGLHEEQRLQLGRRVQERRALQMRSGQATLDTCFRRPCAASVVARELSAEGRRREETRDAPHILWVTKNRTLTAFYAEQRRRCLLSMASRLQERMELEHYAGTARDKLRLSQNKRLWTSVDEDGGSIFAPVAADECDVEGGSMPSAFM</sequence>
<dbReference type="AlphaFoldDB" id="A0A422NRC4"/>
<dbReference type="GeneID" id="40320862"/>
<gene>
    <name evidence="2" type="ORF">Tco025E_07251</name>
</gene>